<name>A0AAE0X917_9PEZI</name>
<proteinExistence type="predicted"/>
<keyword evidence="1" id="KW-0732">Signal</keyword>
<dbReference type="Proteomes" id="UP001270362">
    <property type="component" value="Unassembled WGS sequence"/>
</dbReference>
<comment type="caution">
    <text evidence="2">The sequence shown here is derived from an EMBL/GenBank/DDBJ whole genome shotgun (WGS) entry which is preliminary data.</text>
</comment>
<sequence>MMVALTKLTIFFFLASARCRSLPFSLDNQDVVAVQAPPAQAHSSQDTPAIDIHLTGPNTPGTHDTLELLAARRALKKLKDLLGPSALQALLDDDIQAGYAAWHAIHTNPPDPTADRVLAEVHITRTRWFADSAFHHRDKLWAGHPEHYGVATAPNADGTLRGEILEPWGPLMTYTRIPRLAPVGGPAGGVKKPFMRPLAGFPLQMVGEETLMDGSGLVVGDLHYSWRDVARGSTGGGTCGVEGVLAMWMAPGTPADVAEGMRLHLVVEYYNWLRAAYGDVLSGAFKPL</sequence>
<reference evidence="2" key="1">
    <citation type="journal article" date="2023" name="Mol. Phylogenet. Evol.">
        <title>Genome-scale phylogeny and comparative genomics of the fungal order Sordariales.</title>
        <authorList>
            <person name="Hensen N."/>
            <person name="Bonometti L."/>
            <person name="Westerberg I."/>
            <person name="Brannstrom I.O."/>
            <person name="Guillou S."/>
            <person name="Cros-Aarteil S."/>
            <person name="Calhoun S."/>
            <person name="Haridas S."/>
            <person name="Kuo A."/>
            <person name="Mondo S."/>
            <person name="Pangilinan J."/>
            <person name="Riley R."/>
            <person name="LaButti K."/>
            <person name="Andreopoulos B."/>
            <person name="Lipzen A."/>
            <person name="Chen C."/>
            <person name="Yan M."/>
            <person name="Daum C."/>
            <person name="Ng V."/>
            <person name="Clum A."/>
            <person name="Steindorff A."/>
            <person name="Ohm R.A."/>
            <person name="Martin F."/>
            <person name="Silar P."/>
            <person name="Natvig D.O."/>
            <person name="Lalanne C."/>
            <person name="Gautier V."/>
            <person name="Ament-Velasquez S.L."/>
            <person name="Kruys A."/>
            <person name="Hutchinson M.I."/>
            <person name="Powell A.J."/>
            <person name="Barry K."/>
            <person name="Miller A.N."/>
            <person name="Grigoriev I.V."/>
            <person name="Debuchy R."/>
            <person name="Gladieux P."/>
            <person name="Hiltunen Thoren M."/>
            <person name="Johannesson H."/>
        </authorList>
    </citation>
    <scope>NUCLEOTIDE SEQUENCE</scope>
    <source>
        <strain evidence="2">CBS 314.62</strain>
    </source>
</reference>
<protein>
    <submittedName>
        <fullName evidence="2">Uncharacterized protein</fullName>
    </submittedName>
</protein>
<dbReference type="EMBL" id="JAULSO010000002">
    <property type="protein sequence ID" value="KAK3688212.1"/>
    <property type="molecule type" value="Genomic_DNA"/>
</dbReference>
<reference evidence="2" key="2">
    <citation type="submission" date="2023-06" db="EMBL/GenBank/DDBJ databases">
        <authorList>
            <consortium name="Lawrence Berkeley National Laboratory"/>
            <person name="Haridas S."/>
            <person name="Hensen N."/>
            <person name="Bonometti L."/>
            <person name="Westerberg I."/>
            <person name="Brannstrom I.O."/>
            <person name="Guillou S."/>
            <person name="Cros-Aarteil S."/>
            <person name="Calhoun S."/>
            <person name="Kuo A."/>
            <person name="Mondo S."/>
            <person name="Pangilinan J."/>
            <person name="Riley R."/>
            <person name="Labutti K."/>
            <person name="Andreopoulos B."/>
            <person name="Lipzen A."/>
            <person name="Chen C."/>
            <person name="Yanf M."/>
            <person name="Daum C."/>
            <person name="Ng V."/>
            <person name="Clum A."/>
            <person name="Steindorff A."/>
            <person name="Ohm R."/>
            <person name="Martin F."/>
            <person name="Silar P."/>
            <person name="Natvig D."/>
            <person name="Lalanne C."/>
            <person name="Gautier V."/>
            <person name="Ament-Velasquez S.L."/>
            <person name="Kruys A."/>
            <person name="Hutchinson M.I."/>
            <person name="Powell A.J."/>
            <person name="Barry K."/>
            <person name="Miller A.N."/>
            <person name="Grigoriev I.V."/>
            <person name="Debuchy R."/>
            <person name="Gladieux P."/>
            <person name="Thoren M.H."/>
            <person name="Johannesson H."/>
        </authorList>
    </citation>
    <scope>NUCLEOTIDE SEQUENCE</scope>
    <source>
        <strain evidence="2">CBS 314.62</strain>
    </source>
</reference>
<feature type="signal peptide" evidence="1">
    <location>
        <begin position="1"/>
        <end position="19"/>
    </location>
</feature>
<gene>
    <name evidence="2" type="ORF">B0T22DRAFT_511530</name>
</gene>
<dbReference type="AlphaFoldDB" id="A0AAE0X917"/>
<keyword evidence="3" id="KW-1185">Reference proteome</keyword>
<evidence type="ECO:0000313" key="3">
    <source>
        <dbReference type="Proteomes" id="UP001270362"/>
    </source>
</evidence>
<accession>A0AAE0X917</accession>
<organism evidence="2 3">
    <name type="scientific">Podospora appendiculata</name>
    <dbReference type="NCBI Taxonomy" id="314037"/>
    <lineage>
        <taxon>Eukaryota</taxon>
        <taxon>Fungi</taxon>
        <taxon>Dikarya</taxon>
        <taxon>Ascomycota</taxon>
        <taxon>Pezizomycotina</taxon>
        <taxon>Sordariomycetes</taxon>
        <taxon>Sordariomycetidae</taxon>
        <taxon>Sordariales</taxon>
        <taxon>Podosporaceae</taxon>
        <taxon>Podospora</taxon>
    </lineage>
</organism>
<feature type="chain" id="PRO_5042289673" evidence="1">
    <location>
        <begin position="20"/>
        <end position="288"/>
    </location>
</feature>
<evidence type="ECO:0000256" key="1">
    <source>
        <dbReference type="SAM" id="SignalP"/>
    </source>
</evidence>
<evidence type="ECO:0000313" key="2">
    <source>
        <dbReference type="EMBL" id="KAK3688212.1"/>
    </source>
</evidence>